<reference evidence="2 3" key="1">
    <citation type="submission" date="2019-12" db="EMBL/GenBank/DDBJ databases">
        <title>Whole genome shotgun sequence of Streptomyces hygroscopicus subsp. glebosus NBRC 13786.</title>
        <authorList>
            <person name="Ichikawa N."/>
            <person name="Kimura A."/>
            <person name="Kitahashi Y."/>
            <person name="Komaki H."/>
            <person name="Tamura T."/>
        </authorList>
    </citation>
    <scope>NUCLEOTIDE SEQUENCE [LARGE SCALE GENOMIC DNA]</scope>
    <source>
        <strain evidence="2 3">NBRC 13786</strain>
    </source>
</reference>
<dbReference type="AlphaFoldDB" id="A0A640SQA5"/>
<evidence type="ECO:0000313" key="2">
    <source>
        <dbReference type="EMBL" id="GFE13633.1"/>
    </source>
</evidence>
<evidence type="ECO:0000313" key="3">
    <source>
        <dbReference type="Proteomes" id="UP000430079"/>
    </source>
</evidence>
<keyword evidence="1" id="KW-0812">Transmembrane</keyword>
<proteinExistence type="predicted"/>
<name>A0A640SQA5_9ACTN</name>
<protein>
    <submittedName>
        <fullName evidence="2">Uncharacterized protein</fullName>
    </submittedName>
</protein>
<accession>A0A640SQA5</accession>
<dbReference type="Proteomes" id="UP000430079">
    <property type="component" value="Unassembled WGS sequence"/>
</dbReference>
<organism evidence="2 3">
    <name type="scientific">Streptomyces glebosus</name>
    <dbReference type="NCBI Taxonomy" id="249580"/>
    <lineage>
        <taxon>Bacteria</taxon>
        <taxon>Bacillati</taxon>
        <taxon>Actinomycetota</taxon>
        <taxon>Actinomycetes</taxon>
        <taxon>Kitasatosporales</taxon>
        <taxon>Streptomycetaceae</taxon>
        <taxon>Streptomyces</taxon>
    </lineage>
</organism>
<comment type="caution">
    <text evidence="2">The sequence shown here is derived from an EMBL/GenBank/DDBJ whole genome shotgun (WGS) entry which is preliminary data.</text>
</comment>
<keyword evidence="1" id="KW-1133">Transmembrane helix</keyword>
<sequence length="108" mass="10920">MLLAIVLGFLGGLMGVNSLPHFIKGVAHESFPMAFGNTPVRNAVAGWVGLVISGVLLYFADIPAHPEVALGLTAVGALLAAVYHASGRAAQSLEKGKAKKAAEAGKAG</sequence>
<feature type="transmembrane region" description="Helical" evidence="1">
    <location>
        <begin position="42"/>
        <end position="60"/>
    </location>
</feature>
<dbReference type="RefSeq" id="WP_190143390.1">
    <property type="nucleotide sequence ID" value="NZ_BLIO01000001.1"/>
</dbReference>
<dbReference type="EMBL" id="BLIO01000001">
    <property type="protein sequence ID" value="GFE13633.1"/>
    <property type="molecule type" value="Genomic_DNA"/>
</dbReference>
<gene>
    <name evidence="2" type="ORF">Sgleb_16800</name>
</gene>
<keyword evidence="1" id="KW-0472">Membrane</keyword>
<feature type="transmembrane region" description="Helical" evidence="1">
    <location>
        <begin position="67"/>
        <end position="85"/>
    </location>
</feature>
<evidence type="ECO:0000256" key="1">
    <source>
        <dbReference type="SAM" id="Phobius"/>
    </source>
</evidence>
<keyword evidence="3" id="KW-1185">Reference proteome</keyword>